<evidence type="ECO:0000313" key="7">
    <source>
        <dbReference type="Proteomes" id="UP000037510"/>
    </source>
</evidence>
<dbReference type="STRING" id="104452.A0A0L7KUE1"/>
<proteinExistence type="inferred from homology"/>
<dbReference type="InterPro" id="IPR023252">
    <property type="entry name" value="Aurora_borealis_protein"/>
</dbReference>
<dbReference type="GO" id="GO:0051301">
    <property type="term" value="P:cell division"/>
    <property type="evidence" value="ECO:0007669"/>
    <property type="project" value="UniProtKB-KW"/>
</dbReference>
<organism evidence="6 7">
    <name type="scientific">Operophtera brumata</name>
    <name type="common">Winter moth</name>
    <name type="synonym">Phalaena brumata</name>
    <dbReference type="NCBI Taxonomy" id="104452"/>
    <lineage>
        <taxon>Eukaryota</taxon>
        <taxon>Metazoa</taxon>
        <taxon>Ecdysozoa</taxon>
        <taxon>Arthropoda</taxon>
        <taxon>Hexapoda</taxon>
        <taxon>Insecta</taxon>
        <taxon>Pterygota</taxon>
        <taxon>Neoptera</taxon>
        <taxon>Endopterygota</taxon>
        <taxon>Lepidoptera</taxon>
        <taxon>Glossata</taxon>
        <taxon>Ditrysia</taxon>
        <taxon>Geometroidea</taxon>
        <taxon>Geometridae</taxon>
        <taxon>Larentiinae</taxon>
        <taxon>Operophtera</taxon>
    </lineage>
</organism>
<sequence length="166" mass="18707">MGDKKDSPKCINKTTPPPSLRKIRNPFDKALIDKLHKPICSPGMCKIYKKKSTGAFRWDIDQHCTLVPADIVACNSQFEPSPDPALEKIAEEATEKFFSQEMVMPSPMESSKKVKPLLYTSCDASIQINCFKESLVTRDAQTMLTLPPELPPEIEKLLQPFCTYTQ</sequence>
<dbReference type="Pfam" id="PF15280">
    <property type="entry name" value="BORA_N"/>
    <property type="match status" value="1"/>
</dbReference>
<evidence type="ECO:0000256" key="4">
    <source>
        <dbReference type="ARBA" id="ARBA00022776"/>
    </source>
</evidence>
<dbReference type="PANTHER" id="PTHR14728:SF2">
    <property type="entry name" value="PROTEIN AURORA BOREALIS"/>
    <property type="match status" value="1"/>
</dbReference>
<accession>A0A0L7KUE1</accession>
<evidence type="ECO:0000256" key="1">
    <source>
        <dbReference type="ARBA" id="ARBA00010963"/>
    </source>
</evidence>
<dbReference type="GO" id="GO:0005737">
    <property type="term" value="C:cytoplasm"/>
    <property type="evidence" value="ECO:0007669"/>
    <property type="project" value="TreeGrafter"/>
</dbReference>
<keyword evidence="7" id="KW-1185">Reference proteome</keyword>
<evidence type="ECO:0000256" key="2">
    <source>
        <dbReference type="ARBA" id="ARBA00020055"/>
    </source>
</evidence>
<comment type="similarity">
    <text evidence="1">Belongs to the BORA family.</text>
</comment>
<dbReference type="PRINTS" id="PR02038">
    <property type="entry name" value="AURORABORA"/>
</dbReference>
<protein>
    <recommendedName>
        <fullName evidence="2">Protein aurora borealis</fullName>
    </recommendedName>
</protein>
<evidence type="ECO:0000256" key="3">
    <source>
        <dbReference type="ARBA" id="ARBA00022618"/>
    </source>
</evidence>
<dbReference type="EMBL" id="JTDY01005762">
    <property type="protein sequence ID" value="KOB66661.1"/>
    <property type="molecule type" value="Genomic_DNA"/>
</dbReference>
<evidence type="ECO:0000313" key="6">
    <source>
        <dbReference type="EMBL" id="KOB66661.1"/>
    </source>
</evidence>
<dbReference type="AlphaFoldDB" id="A0A0L7KUE1"/>
<keyword evidence="3" id="KW-0132">Cell division</keyword>
<gene>
    <name evidence="6" type="ORF">OBRU01_20931</name>
</gene>
<dbReference type="GO" id="GO:0005634">
    <property type="term" value="C:nucleus"/>
    <property type="evidence" value="ECO:0007669"/>
    <property type="project" value="TreeGrafter"/>
</dbReference>
<keyword evidence="5" id="KW-0131">Cell cycle</keyword>
<dbReference type="Proteomes" id="UP000037510">
    <property type="component" value="Unassembled WGS sequence"/>
</dbReference>
<dbReference type="GO" id="GO:0019901">
    <property type="term" value="F:protein kinase binding"/>
    <property type="evidence" value="ECO:0007669"/>
    <property type="project" value="TreeGrafter"/>
</dbReference>
<dbReference type="GO" id="GO:0060236">
    <property type="term" value="P:regulation of mitotic spindle organization"/>
    <property type="evidence" value="ECO:0007669"/>
    <property type="project" value="TreeGrafter"/>
</dbReference>
<dbReference type="PANTHER" id="PTHR14728">
    <property type="entry name" value="PROTEIN AURORA BOREALIS"/>
    <property type="match status" value="1"/>
</dbReference>
<evidence type="ECO:0000256" key="5">
    <source>
        <dbReference type="ARBA" id="ARBA00023306"/>
    </source>
</evidence>
<reference evidence="6 7" key="1">
    <citation type="journal article" date="2015" name="Genome Biol. Evol.">
        <title>The genome of winter moth (Operophtera brumata) provides a genomic perspective on sexual dimorphism and phenology.</title>
        <authorList>
            <person name="Derks M.F."/>
            <person name="Smit S."/>
            <person name="Salis L."/>
            <person name="Schijlen E."/>
            <person name="Bossers A."/>
            <person name="Mateman C."/>
            <person name="Pijl A.S."/>
            <person name="de Ridder D."/>
            <person name="Groenen M.A."/>
            <person name="Visser M.E."/>
            <person name="Megens H.J."/>
        </authorList>
    </citation>
    <scope>NUCLEOTIDE SEQUENCE [LARGE SCALE GENOMIC DNA]</scope>
    <source>
        <strain evidence="6">WM2013NL</strain>
        <tissue evidence="6">Head and thorax</tissue>
    </source>
</reference>
<comment type="caution">
    <text evidence="6">The sequence shown here is derived from an EMBL/GenBank/DDBJ whole genome shotgun (WGS) entry which is preliminary data.</text>
</comment>
<name>A0A0L7KUE1_OPEBR</name>
<dbReference type="GO" id="GO:0007088">
    <property type="term" value="P:regulation of mitotic nuclear division"/>
    <property type="evidence" value="ECO:0007669"/>
    <property type="project" value="TreeGrafter"/>
</dbReference>
<keyword evidence="4" id="KW-0498">Mitosis</keyword>
<feature type="non-terminal residue" evidence="6">
    <location>
        <position position="166"/>
    </location>
</feature>